<evidence type="ECO:0000256" key="8">
    <source>
        <dbReference type="ARBA" id="ARBA00022842"/>
    </source>
</evidence>
<dbReference type="PROSITE" id="PS50975">
    <property type="entry name" value="ATP_GRASP"/>
    <property type="match status" value="1"/>
</dbReference>
<dbReference type="InterPro" id="IPR011761">
    <property type="entry name" value="ATP-grasp"/>
</dbReference>
<dbReference type="PANTHER" id="PTHR21621:SF4">
    <property type="entry name" value="GLUTATHIONE SYNTHETASE"/>
    <property type="match status" value="1"/>
</dbReference>
<evidence type="ECO:0000256" key="2">
    <source>
        <dbReference type="ARBA" id="ARBA00001946"/>
    </source>
</evidence>
<dbReference type="NCBIfam" id="NF003573">
    <property type="entry name" value="PRK05246.1"/>
    <property type="match status" value="1"/>
</dbReference>
<evidence type="ECO:0000256" key="6">
    <source>
        <dbReference type="ARBA" id="ARBA00022741"/>
    </source>
</evidence>
<keyword evidence="9" id="KW-0464">Manganese</keyword>
<evidence type="ECO:0000256" key="4">
    <source>
        <dbReference type="ARBA" id="ARBA00022684"/>
    </source>
</evidence>
<protein>
    <recommendedName>
        <fullName evidence="10">Glutathione synthetase</fullName>
        <ecNumber evidence="10">6.3.2.3</ecNumber>
    </recommendedName>
    <alternativeName>
        <fullName evidence="10">GSH synthetase</fullName>
        <shortName evidence="10">GSH-S</shortName>
        <shortName evidence="10">GSHase</shortName>
    </alternativeName>
    <alternativeName>
        <fullName evidence="10">Glutathione synthase</fullName>
    </alternativeName>
</protein>
<evidence type="ECO:0000256" key="9">
    <source>
        <dbReference type="ARBA" id="ARBA00023211"/>
    </source>
</evidence>
<reference evidence="13" key="1">
    <citation type="journal article" date="2018" name="Front. Microbiol.">
        <title>Genome-Based Analysis Reveals the Taxonomy and Diversity of the Family Idiomarinaceae.</title>
        <authorList>
            <person name="Liu Y."/>
            <person name="Lai Q."/>
            <person name="Shao Z."/>
        </authorList>
    </citation>
    <scope>NUCLEOTIDE SEQUENCE [LARGE SCALE GENOMIC DNA]</scope>
    <source>
        <strain evidence="13">KYW314</strain>
    </source>
</reference>
<dbReference type="AlphaFoldDB" id="A0A7Z7ESU3"/>
<dbReference type="Gene3D" id="3.30.470.20">
    <property type="entry name" value="ATP-grasp fold, B domain"/>
    <property type="match status" value="1"/>
</dbReference>
<evidence type="ECO:0000313" key="12">
    <source>
        <dbReference type="EMBL" id="RUO38076.1"/>
    </source>
</evidence>
<evidence type="ECO:0000256" key="7">
    <source>
        <dbReference type="ARBA" id="ARBA00022840"/>
    </source>
</evidence>
<evidence type="ECO:0000259" key="11">
    <source>
        <dbReference type="PROSITE" id="PS50975"/>
    </source>
</evidence>
<evidence type="ECO:0000256" key="1">
    <source>
        <dbReference type="ARBA" id="ARBA00001936"/>
    </source>
</evidence>
<gene>
    <name evidence="10" type="primary">gshB</name>
    <name evidence="12" type="ORF">CWE22_11635</name>
</gene>
<comment type="pathway">
    <text evidence="10">Sulfur metabolism; glutathione biosynthesis; glutathione from L-cysteine and L-glutamate: step 2/2.</text>
</comment>
<dbReference type="Pfam" id="PF02955">
    <property type="entry name" value="GSH-S_ATP"/>
    <property type="match status" value="1"/>
</dbReference>
<evidence type="ECO:0000256" key="10">
    <source>
        <dbReference type="HAMAP-Rule" id="MF_00162"/>
    </source>
</evidence>
<dbReference type="SUPFAM" id="SSF52440">
    <property type="entry name" value="PreATP-grasp domain"/>
    <property type="match status" value="1"/>
</dbReference>
<comment type="cofactor">
    <cofactor evidence="2">
        <name>Mg(2+)</name>
        <dbReference type="ChEBI" id="CHEBI:18420"/>
    </cofactor>
</comment>
<dbReference type="UniPathway" id="UPA00142">
    <property type="reaction ID" value="UER00210"/>
</dbReference>
<evidence type="ECO:0000256" key="5">
    <source>
        <dbReference type="ARBA" id="ARBA00022723"/>
    </source>
</evidence>
<dbReference type="FunFam" id="3.30.1490.20:FF:000009">
    <property type="entry name" value="Glutathione synthetase"/>
    <property type="match status" value="1"/>
</dbReference>
<keyword evidence="8" id="KW-0460">Magnesium</keyword>
<dbReference type="Pfam" id="PF02951">
    <property type="entry name" value="GSH-S_N"/>
    <property type="match status" value="1"/>
</dbReference>
<keyword evidence="6 10" id="KW-0547">Nucleotide-binding</keyword>
<name>A0A7Z7ESU3_9GAMM</name>
<dbReference type="HAMAP" id="MF_00162">
    <property type="entry name" value="GSH_S"/>
    <property type="match status" value="1"/>
</dbReference>
<dbReference type="GO" id="GO:0004363">
    <property type="term" value="F:glutathione synthase activity"/>
    <property type="evidence" value="ECO:0007669"/>
    <property type="project" value="UniProtKB-UniRule"/>
</dbReference>
<comment type="cofactor">
    <cofactor evidence="1">
        <name>Mn(2+)</name>
        <dbReference type="ChEBI" id="CHEBI:29035"/>
    </cofactor>
</comment>
<dbReference type="PANTHER" id="PTHR21621">
    <property type="entry name" value="RIBOSOMAL PROTEIN S6 MODIFICATION PROTEIN"/>
    <property type="match status" value="1"/>
</dbReference>
<dbReference type="GO" id="GO:0046872">
    <property type="term" value="F:metal ion binding"/>
    <property type="evidence" value="ECO:0007669"/>
    <property type="project" value="UniProtKB-KW"/>
</dbReference>
<dbReference type="EMBL" id="PIPR01000005">
    <property type="protein sequence ID" value="RUO38076.1"/>
    <property type="molecule type" value="Genomic_DNA"/>
</dbReference>
<comment type="similarity">
    <text evidence="10">Belongs to the prokaryotic GSH synthase family.</text>
</comment>
<keyword evidence="4 10" id="KW-0317">Glutathione biosynthesis</keyword>
<dbReference type="InterPro" id="IPR004218">
    <property type="entry name" value="GSHS_ATP-bd"/>
</dbReference>
<dbReference type="GO" id="GO:0005737">
    <property type="term" value="C:cytoplasm"/>
    <property type="evidence" value="ECO:0007669"/>
    <property type="project" value="TreeGrafter"/>
</dbReference>
<dbReference type="SUPFAM" id="SSF56059">
    <property type="entry name" value="Glutathione synthetase ATP-binding domain-like"/>
    <property type="match status" value="1"/>
</dbReference>
<evidence type="ECO:0000313" key="13">
    <source>
        <dbReference type="Proteomes" id="UP000287766"/>
    </source>
</evidence>
<dbReference type="NCBIfam" id="TIGR01380">
    <property type="entry name" value="glut_syn"/>
    <property type="match status" value="1"/>
</dbReference>
<dbReference type="GO" id="GO:0005524">
    <property type="term" value="F:ATP binding"/>
    <property type="evidence" value="ECO:0007669"/>
    <property type="project" value="UniProtKB-UniRule"/>
</dbReference>
<keyword evidence="3 10" id="KW-0436">Ligase</keyword>
<dbReference type="InterPro" id="IPR006284">
    <property type="entry name" value="Glut_synth_pro"/>
</dbReference>
<dbReference type="InterPro" id="IPR016185">
    <property type="entry name" value="PreATP-grasp_dom_sf"/>
</dbReference>
<dbReference type="FunFam" id="3.40.50.20:FF:000009">
    <property type="entry name" value="Glutathione synthetase"/>
    <property type="match status" value="1"/>
</dbReference>
<dbReference type="InterPro" id="IPR013815">
    <property type="entry name" value="ATP_grasp_subdomain_1"/>
</dbReference>
<keyword evidence="13" id="KW-1185">Reference proteome</keyword>
<dbReference type="EC" id="6.3.2.3" evidence="10"/>
<dbReference type="Gene3D" id="3.40.50.20">
    <property type="match status" value="1"/>
</dbReference>
<dbReference type="InterPro" id="IPR004215">
    <property type="entry name" value="GSHS_N"/>
</dbReference>
<proteinExistence type="inferred from homology"/>
<dbReference type="Proteomes" id="UP000287766">
    <property type="component" value="Unassembled WGS sequence"/>
</dbReference>
<feature type="domain" description="ATP-grasp" evidence="11">
    <location>
        <begin position="125"/>
        <end position="310"/>
    </location>
</feature>
<comment type="caution">
    <text evidence="12">The sequence shown here is derived from an EMBL/GenBank/DDBJ whole genome shotgun (WGS) entry which is preliminary data.</text>
</comment>
<dbReference type="RefSeq" id="WP_211618718.1">
    <property type="nucleotide sequence ID" value="NZ_PIPR01000005.1"/>
</dbReference>
<sequence>MMKLAMIMDPMASVKTYKDTSFRLLLEAQSRGYEVFYLEMQDLSIVLGEPMARAKPVTVKDQAENFYQFGDTIDCSLADFDVIMMRKDPPFDTEYVYATYMLELAEQRGTLVVNKPQSLRDCNEKLFTAWFSEHTPPTIVTRRAEQIRAFHKEHKDIILKPLDGMGGASIFRVGNDGQNLGVIIETLTAHGNRYCMVQRYMPEIKDGDKRILIINGEAMPYSLARVPSAGETRGNLAAGGSGRPQPLSESDWALARAVGPELKRRGLLLVGLDVIGDRITEINVTSPTCMREIEGAYDINIAAKLFEAIEALR</sequence>
<keyword evidence="5" id="KW-0479">Metal-binding</keyword>
<keyword evidence="7 10" id="KW-0067">ATP-binding</keyword>
<accession>A0A7Z7ESU3</accession>
<evidence type="ECO:0000256" key="3">
    <source>
        <dbReference type="ARBA" id="ARBA00022598"/>
    </source>
</evidence>
<dbReference type="Gene3D" id="3.30.1490.20">
    <property type="entry name" value="ATP-grasp fold, A domain"/>
    <property type="match status" value="1"/>
</dbReference>
<organism evidence="12 13">
    <name type="scientific">Pseudidiomarina aestuarii</name>
    <dbReference type="NCBI Taxonomy" id="624146"/>
    <lineage>
        <taxon>Bacteria</taxon>
        <taxon>Pseudomonadati</taxon>
        <taxon>Pseudomonadota</taxon>
        <taxon>Gammaproteobacteria</taxon>
        <taxon>Alteromonadales</taxon>
        <taxon>Idiomarinaceae</taxon>
        <taxon>Pseudidiomarina</taxon>
    </lineage>
</organism>
<comment type="catalytic activity">
    <reaction evidence="10">
        <text>gamma-L-glutamyl-L-cysteine + glycine + ATP = glutathione + ADP + phosphate + H(+)</text>
        <dbReference type="Rhea" id="RHEA:13557"/>
        <dbReference type="ChEBI" id="CHEBI:15378"/>
        <dbReference type="ChEBI" id="CHEBI:30616"/>
        <dbReference type="ChEBI" id="CHEBI:43474"/>
        <dbReference type="ChEBI" id="CHEBI:57305"/>
        <dbReference type="ChEBI" id="CHEBI:57925"/>
        <dbReference type="ChEBI" id="CHEBI:58173"/>
        <dbReference type="ChEBI" id="CHEBI:456216"/>
        <dbReference type="EC" id="6.3.2.3"/>
    </reaction>
</comment>